<dbReference type="Gene3D" id="2.60.40.10">
    <property type="entry name" value="Immunoglobulins"/>
    <property type="match status" value="1"/>
</dbReference>
<dbReference type="RefSeq" id="WP_200902166.1">
    <property type="nucleotide sequence ID" value="NZ_AP024237.1"/>
</dbReference>
<evidence type="ECO:0000313" key="4">
    <source>
        <dbReference type="EMBL" id="BCO38227.1"/>
    </source>
</evidence>
<evidence type="ECO:0000259" key="3">
    <source>
        <dbReference type="SMART" id="SM01217"/>
    </source>
</evidence>
<comment type="similarity">
    <text evidence="1">Belongs to the glycosyl hydrolase 3 family.</text>
</comment>
<dbReference type="Pfam" id="PF01915">
    <property type="entry name" value="Glyco_hydro_3_C"/>
    <property type="match status" value="1"/>
</dbReference>
<dbReference type="Gene3D" id="3.40.50.1700">
    <property type="entry name" value="Glycoside hydrolase family 3 C-terminal domain"/>
    <property type="match status" value="1"/>
</dbReference>
<sequence length="705" mass="74888">MTDPDTRAREIEAEMTDDERFSLLASVMGANELLPVRDERIPADVPMSAGYVPGIARLGVPALLMTDASLGVTNPGYRPGDTATALPAGLALAASFNPTLARASGGAIAREARSRGFNVLLAGGINLARDPRNGRNFEYLSEDPFLSAVIAAESINGIQQQGVVSTIKHYSLNCNEANRHWLDAVIDADAHRESDLLAFEIAIGRSQPGAVMAAYNKVNGDYAGGNDVLLNDILKVAWGYRGWVMSDWGATPSWEFALKGLDQESGAQIDRLLWGAEAFTGQLRAAYSEGKVPKQRLSDMVRRILRSIFAVGADQWAAMPPPDMAAHNMIALDIARQGIVLLQNRGLLPIEPESAGRIAVIGGYAQIGVPAGCGSSAVVPPGGYAAVIPIGGPGLMGSARNLYLLPSSPLTELRKLLPHTIIEFDPGLSPAEAVLTARRADIAVVFAVRVEGEGFDNADLFLPWGQDAVIEAVAEAQPNTVVVLETGNPTAMPWRGKVNAILQAWYPGQAGGQAIAEILVGAANPSGRLPVTFPRDLSQTPRPQLPGLGAPWGTPTTIHYSEGAEVGYRWYAKQGHSPMFAFGHGLSYTRFEHRDLAVTGGDTVTASFTVVNAGGRAGADVPQLYLTAAPDGQRVRLLGFERVELMPGESRRVTIEADPRVLARYDGRAGSWRIDEGSYAVAVGASAAEPELRATVGLPGRTFGR</sequence>
<dbReference type="InterPro" id="IPR026891">
    <property type="entry name" value="Fn3-like"/>
</dbReference>
<proteinExistence type="inferred from homology"/>
<name>A0A7R7JJW8_9MYCO</name>
<evidence type="ECO:0000313" key="5">
    <source>
        <dbReference type="Proteomes" id="UP000595446"/>
    </source>
</evidence>
<protein>
    <submittedName>
        <fullName evidence="4">Beta-glucosidase</fullName>
    </submittedName>
</protein>
<evidence type="ECO:0000256" key="2">
    <source>
        <dbReference type="ARBA" id="ARBA00022801"/>
    </source>
</evidence>
<dbReference type="InterPro" id="IPR013783">
    <property type="entry name" value="Ig-like_fold"/>
</dbReference>
<dbReference type="InterPro" id="IPR001764">
    <property type="entry name" value="Glyco_hydro_3_N"/>
</dbReference>
<dbReference type="InterPro" id="IPR002772">
    <property type="entry name" value="Glyco_hydro_3_C"/>
</dbReference>
<dbReference type="InterPro" id="IPR050288">
    <property type="entry name" value="Cellulose_deg_GH3"/>
</dbReference>
<dbReference type="PANTHER" id="PTHR42715:SF10">
    <property type="entry name" value="BETA-GLUCOSIDASE"/>
    <property type="match status" value="1"/>
</dbReference>
<dbReference type="Pfam" id="PF14310">
    <property type="entry name" value="Fn3-like"/>
    <property type="match status" value="1"/>
</dbReference>
<keyword evidence="2" id="KW-0378">Hydrolase</keyword>
<dbReference type="InterPro" id="IPR036881">
    <property type="entry name" value="Glyco_hydro_3_C_sf"/>
</dbReference>
<dbReference type="AlphaFoldDB" id="A0A7R7JJW8"/>
<dbReference type="InterPro" id="IPR017853">
    <property type="entry name" value="GH"/>
</dbReference>
<dbReference type="GO" id="GO:0005975">
    <property type="term" value="P:carbohydrate metabolic process"/>
    <property type="evidence" value="ECO:0007669"/>
    <property type="project" value="InterPro"/>
</dbReference>
<reference evidence="4 5" key="1">
    <citation type="submission" date="2020-12" db="EMBL/GenBank/DDBJ databases">
        <title>Complete genome sequence of Mycobacterium heckeshornense JCM 15655T, closely related to a pathogenic non-tuberculous mycobacterial species Mycobacterium xenopi.</title>
        <authorList>
            <person name="Yoshida M."/>
            <person name="Fukano H."/>
            <person name="Asakura T."/>
            <person name="Suzuki M."/>
            <person name="Hoshino Y."/>
        </authorList>
    </citation>
    <scope>NUCLEOTIDE SEQUENCE [LARGE SCALE GENOMIC DNA]</scope>
    <source>
        <strain evidence="4 5">JCM 15655</strain>
    </source>
</reference>
<dbReference type="GO" id="GO:0004553">
    <property type="term" value="F:hydrolase activity, hydrolyzing O-glycosyl compounds"/>
    <property type="evidence" value="ECO:0007669"/>
    <property type="project" value="InterPro"/>
</dbReference>
<dbReference type="Gene3D" id="3.20.20.300">
    <property type="entry name" value="Glycoside hydrolase, family 3, N-terminal domain"/>
    <property type="match status" value="1"/>
</dbReference>
<dbReference type="SUPFAM" id="SSF51445">
    <property type="entry name" value="(Trans)glycosidases"/>
    <property type="match status" value="1"/>
</dbReference>
<dbReference type="Proteomes" id="UP000595446">
    <property type="component" value="Chromosome"/>
</dbReference>
<evidence type="ECO:0000256" key="1">
    <source>
        <dbReference type="ARBA" id="ARBA00005336"/>
    </source>
</evidence>
<dbReference type="FunFam" id="3.20.20.300:FF:000016">
    <property type="entry name" value="Exported beta-glucosidase"/>
    <property type="match status" value="1"/>
</dbReference>
<dbReference type="InterPro" id="IPR036962">
    <property type="entry name" value="Glyco_hydro_3_N_sf"/>
</dbReference>
<dbReference type="EMBL" id="AP024237">
    <property type="protein sequence ID" value="BCO38227.1"/>
    <property type="molecule type" value="Genomic_DNA"/>
</dbReference>
<gene>
    <name evidence="4" type="primary">bglS</name>
    <name evidence="4" type="ORF">MHEC_46600</name>
</gene>
<dbReference type="SUPFAM" id="SSF52279">
    <property type="entry name" value="Beta-D-glucan exohydrolase, C-terminal domain"/>
    <property type="match status" value="1"/>
</dbReference>
<organism evidence="4 5">
    <name type="scientific">Mycobacterium heckeshornense</name>
    <dbReference type="NCBI Taxonomy" id="110505"/>
    <lineage>
        <taxon>Bacteria</taxon>
        <taxon>Bacillati</taxon>
        <taxon>Actinomycetota</taxon>
        <taxon>Actinomycetes</taxon>
        <taxon>Mycobacteriales</taxon>
        <taxon>Mycobacteriaceae</taxon>
        <taxon>Mycobacterium</taxon>
    </lineage>
</organism>
<feature type="domain" description="Fibronectin type III-like" evidence="3">
    <location>
        <begin position="620"/>
        <end position="687"/>
    </location>
</feature>
<dbReference type="PANTHER" id="PTHR42715">
    <property type="entry name" value="BETA-GLUCOSIDASE"/>
    <property type="match status" value="1"/>
</dbReference>
<dbReference type="Pfam" id="PF00933">
    <property type="entry name" value="Glyco_hydro_3"/>
    <property type="match status" value="1"/>
</dbReference>
<dbReference type="PRINTS" id="PR00133">
    <property type="entry name" value="GLHYDRLASE3"/>
</dbReference>
<keyword evidence="5" id="KW-1185">Reference proteome</keyword>
<accession>A0A7R7JJW8</accession>
<dbReference type="SMART" id="SM01217">
    <property type="entry name" value="Fn3_like"/>
    <property type="match status" value="1"/>
</dbReference>